<dbReference type="Pfam" id="PF26013">
    <property type="entry name" value="DUF8004"/>
    <property type="match status" value="1"/>
</dbReference>
<dbReference type="PANTHER" id="PTHR39601">
    <property type="entry name" value="CHORIOGENIN HMINOR"/>
    <property type="match status" value="1"/>
</dbReference>
<dbReference type="OrthoDB" id="4114825at2759"/>
<reference evidence="3" key="1">
    <citation type="journal article" date="2018" name="BMC Genomics">
        <title>Comparative genomics of the wheat fungal pathogen Pyrenophora tritici-repentis reveals chromosomal variations and genome plasticity.</title>
        <authorList>
            <person name="Moolhuijzen P."/>
            <person name="See P.T."/>
            <person name="Hane J.K."/>
            <person name="Shi G."/>
            <person name="Liu Z."/>
            <person name="Oliver R.P."/>
            <person name="Moffat C.S."/>
        </authorList>
    </citation>
    <scope>NUCLEOTIDE SEQUENCE [LARGE SCALE GENOMIC DNA]</scope>
    <source>
        <strain evidence="3">M4</strain>
    </source>
</reference>
<organism evidence="3 4">
    <name type="scientific">Pyrenophora tritici-repentis</name>
    <dbReference type="NCBI Taxonomy" id="45151"/>
    <lineage>
        <taxon>Eukaryota</taxon>
        <taxon>Fungi</taxon>
        <taxon>Dikarya</taxon>
        <taxon>Ascomycota</taxon>
        <taxon>Pezizomycotina</taxon>
        <taxon>Dothideomycetes</taxon>
        <taxon>Pleosporomycetidae</taxon>
        <taxon>Pleosporales</taxon>
        <taxon>Pleosporineae</taxon>
        <taxon>Pleosporaceae</taxon>
        <taxon>Pyrenophora</taxon>
    </lineage>
</organism>
<feature type="region of interest" description="Disordered" evidence="1">
    <location>
        <begin position="987"/>
        <end position="1012"/>
    </location>
</feature>
<dbReference type="KEGG" id="ptrr:6345738"/>
<dbReference type="Proteomes" id="UP000245464">
    <property type="component" value="Chromosome 10"/>
</dbReference>
<feature type="region of interest" description="Disordered" evidence="1">
    <location>
        <begin position="737"/>
        <end position="786"/>
    </location>
</feature>
<protein>
    <recommendedName>
        <fullName evidence="2">DUF8004 domain-containing protein</fullName>
    </recommendedName>
</protein>
<name>A0A316ZRY9_9PLEO</name>
<sequence length="1012" mass="112680">MSWKPSVEELHELLSPRRTPSRSQSLSIGRARSVDQEVSVTPLGGLLPSRKPSLTSSISRHSLVVGRRMSSGFVGHDTVTSVIAPTVRQRSSSCSATIHASMQPTKIQRWSGLTRTAKDWDHGLRRDPELWYEDGDCYVHLHAKGASRRGPSFRIPFAVLRQKKCSAMLSQCDAQLASTSTTASEPLRRMPSSLTNSSRQASSVELFIPTPNEVTRQNAFRWHITTRNFFAFLLGKPLVGEHMGQAFVDLQERLCLFRPSDVNNREDFLDYIENQGYRDLVECTDYALASLFYAEHYKLRDVWVDAFAHCVGMNDSLILSPEFAAISRLTKALITRAHVEVGAHLGRVSTALSNFLEEDLSPSYLGLTDATRSHLDRFRRFLHTFYVDKFGYWPPPQGLSFPKALYKSMYYDFKNLYDYLVDTESTIDISSQKPASGGICVLQNVVTFDQRLHFNSQPHPLPLLPTYLPPPKRTDSYKALRQLTLATQHNKTHTHHAMSDALLAATNTPSRHMAESKIVQAYMHFEEVHAATSGQRGEKITAMDARKVRWLLIYGTLQYLLSALQSPKEVRDAETPEYPLCYVAEPAISTTNSRDVTPLATPSIQIPEKIDETLSESHATSYSIQPDCQREDYFTPTNRSRRGSLEIAPLKVSQSQRESCVRFSAIRSLSTRSSRRNSLTTTQYSPTTLYGYGEELHLSVPYSPPFAKPRPASSVYSQQSPTSIIFDEHKVETSWFRSRTPSASRSRHASIASIDAGPTNQGRFIGTGEPPCRSDSTSSTGSSVWSEGASAVSSKSSTCGEHFTPKASDAEESGLLGGLVSVAIPISPAESHIHPLLRQQSLKHEFQFGFDTEPTRTHSVHEPTDVTSTIGMAVSTPCAPVSSVQLALERQCTFAPFGTPSLISQEELYLSSQCLSIQSALERTSSKKDRGRSSTFSSPPSGYWEQYRATLTQQKARSSAGSPSPLNASSALPSMSRLPTVFKVPSFRLSKPGEEEDRSVKSERRKSTFWRR</sequence>
<feature type="region of interest" description="Disordered" evidence="1">
    <location>
        <begin position="12"/>
        <end position="34"/>
    </location>
</feature>
<evidence type="ECO:0000313" key="3">
    <source>
        <dbReference type="EMBL" id="KAF7564453.1"/>
    </source>
</evidence>
<feature type="compositionally biased region" description="Low complexity" evidence="1">
    <location>
        <begin position="774"/>
        <end position="786"/>
    </location>
</feature>
<gene>
    <name evidence="3" type="ORF">PtrM4_038870</name>
</gene>
<dbReference type="InterPro" id="IPR058317">
    <property type="entry name" value="DUF8004"/>
</dbReference>
<evidence type="ECO:0000313" key="4">
    <source>
        <dbReference type="Proteomes" id="UP000245464"/>
    </source>
</evidence>
<evidence type="ECO:0000256" key="1">
    <source>
        <dbReference type="SAM" id="MobiDB-lite"/>
    </source>
</evidence>
<dbReference type="AlphaFoldDB" id="A0A316ZRY9"/>
<dbReference type="PANTHER" id="PTHR39601:SF1">
    <property type="entry name" value="CHORIOGENIN HMINOR"/>
    <property type="match status" value="1"/>
</dbReference>
<feature type="domain" description="DUF8004" evidence="2">
    <location>
        <begin position="266"/>
        <end position="357"/>
    </location>
</feature>
<proteinExistence type="predicted"/>
<comment type="caution">
    <text evidence="3">The sequence shown here is derived from an EMBL/GenBank/DDBJ whole genome shotgun (WGS) entry which is preliminary data.</text>
</comment>
<accession>A0A316ZRY9</accession>
<dbReference type="GeneID" id="6345738"/>
<dbReference type="RefSeq" id="XP_001937797.1">
    <property type="nucleotide sequence ID" value="XM_001937762.2"/>
</dbReference>
<dbReference type="EMBL" id="NQIK02000010">
    <property type="protein sequence ID" value="KAF7564453.1"/>
    <property type="molecule type" value="Genomic_DNA"/>
</dbReference>
<feature type="region of interest" description="Disordered" evidence="1">
    <location>
        <begin position="922"/>
        <end position="943"/>
    </location>
</feature>
<evidence type="ECO:0000259" key="2">
    <source>
        <dbReference type="Pfam" id="PF26013"/>
    </source>
</evidence>
<dbReference type="OMA" id="CTDYALA"/>